<evidence type="ECO:0000313" key="1">
    <source>
        <dbReference type="EMBL" id="KAK7532647.1"/>
    </source>
</evidence>
<organism evidence="1 2">
    <name type="scientific">Phyllosticta citricarpa</name>
    <dbReference type="NCBI Taxonomy" id="55181"/>
    <lineage>
        <taxon>Eukaryota</taxon>
        <taxon>Fungi</taxon>
        <taxon>Dikarya</taxon>
        <taxon>Ascomycota</taxon>
        <taxon>Pezizomycotina</taxon>
        <taxon>Dothideomycetes</taxon>
        <taxon>Dothideomycetes incertae sedis</taxon>
        <taxon>Botryosphaeriales</taxon>
        <taxon>Phyllostictaceae</taxon>
        <taxon>Phyllosticta</taxon>
    </lineage>
</organism>
<dbReference type="Proteomes" id="UP001365128">
    <property type="component" value="Unassembled WGS sequence"/>
</dbReference>
<comment type="caution">
    <text evidence="1">The sequence shown here is derived from an EMBL/GenBank/DDBJ whole genome shotgun (WGS) entry which is preliminary data.</text>
</comment>
<name>A0ABR1LBM7_9PEZI</name>
<evidence type="ECO:0000313" key="2">
    <source>
        <dbReference type="Proteomes" id="UP001365128"/>
    </source>
</evidence>
<sequence length="298" mass="32717">MSAHRVAPPPAVLPRPRENFTKFDRELAMALQEGRPMSSQRALLREAACELDRIGAQGLPFRDSCPASLVSWPMSGASRKQNEASGHGKIVATWCSIFLTLEAVATYCLLTSAPYTFWRLCSAQCAKQTLNLPRLLPPTKRETCSDARVDSCLEFAGEAPLPLWPRPKFETAAMPLMSSSCAENHDAKISSSKSCSARQAVRIPRAPGFNTTTTSSPWLEGSILRRRWVDETVVSRVFAAAPKEHSFAAAVASWERSFTRQPDLGRITAFDTLCVGSVGVDWQIEKLAQMIKVSAVSM</sequence>
<gene>
    <name evidence="1" type="ORF">IWX46DRAFT_584898</name>
</gene>
<proteinExistence type="predicted"/>
<dbReference type="EMBL" id="JBBPDW010000050">
    <property type="protein sequence ID" value="KAK7532647.1"/>
    <property type="molecule type" value="Genomic_DNA"/>
</dbReference>
<accession>A0ABR1LBM7</accession>
<protein>
    <submittedName>
        <fullName evidence="1">Uncharacterized protein</fullName>
    </submittedName>
</protein>
<keyword evidence="2" id="KW-1185">Reference proteome</keyword>
<reference evidence="1 2" key="1">
    <citation type="submission" date="2024-04" db="EMBL/GenBank/DDBJ databases">
        <title>Phyllosticta paracitricarpa is synonymous to the EU quarantine fungus P. citricarpa based on phylogenomic analyses.</title>
        <authorList>
            <consortium name="Lawrence Berkeley National Laboratory"/>
            <person name="Van Ingen-Buijs V.A."/>
            <person name="Van Westerhoven A.C."/>
            <person name="Haridas S."/>
            <person name="Skiadas P."/>
            <person name="Martin F."/>
            <person name="Groenewald J.Z."/>
            <person name="Crous P.W."/>
            <person name="Seidl M.F."/>
        </authorList>
    </citation>
    <scope>NUCLEOTIDE SEQUENCE [LARGE SCALE GENOMIC DNA]</scope>
    <source>
        <strain evidence="1 2">CBS 122670</strain>
    </source>
</reference>